<evidence type="ECO:0000313" key="5">
    <source>
        <dbReference type="Proteomes" id="UP000053259"/>
    </source>
</evidence>
<dbReference type="OrthoDB" id="1858069at2759"/>
<dbReference type="AlphaFoldDB" id="A0A0D2AVW4"/>
<evidence type="ECO:0000256" key="3">
    <source>
        <dbReference type="ARBA" id="ARBA00022691"/>
    </source>
</evidence>
<keyword evidence="2" id="KW-0808">Transferase</keyword>
<name>A0A0D2AVW4_9PEZI</name>
<sequence>MAPRARRETLYTEDPLIVVKSQDANKHQKLAFDSSGFPSSDLEIDPNRTLAAAVVEKVMALHKKLRMLHSLVPDLKVNQVFNELVSLCLQPFDEDVVDRVLRNDRVKEIVPTLRSICSAGESELECYWSDRIIAKHHKRQTLLGFDEALSAFPYYQNYVDITDVEASLIRSTLPKNVEPEHITFIGSGPLPLTSFMLSKHHFPNAKVTNVDFDIQALAASKKLTYLLGLNSKIDMMHAEASNVPTSVLEGSDVVYLAALVGLSLAEKFTILCSMASKLKYGALLVVRSAHGLRGLLYPVLDVDRLDYDLVDLDLVTEWIPNNSDIVNSVVIFRKREILLQ</sequence>
<keyword evidence="3" id="KW-0949">S-adenosyl-L-methionine</keyword>
<evidence type="ECO:0000256" key="2">
    <source>
        <dbReference type="ARBA" id="ARBA00022679"/>
    </source>
</evidence>
<dbReference type="PANTHER" id="PTHR32266:SF12">
    <property type="entry name" value="NICOTIANAMINE SYNTHASE 3"/>
    <property type="match status" value="1"/>
</dbReference>
<dbReference type="STRING" id="253628.A0A0D2AVW4"/>
<evidence type="ECO:0000256" key="1">
    <source>
        <dbReference type="ARBA" id="ARBA00007009"/>
    </source>
</evidence>
<comment type="similarity">
    <text evidence="1">Belongs to the nicotianamine synthase (NAS)-like family.</text>
</comment>
<dbReference type="InParanoid" id="A0A0D2AVW4"/>
<organism evidence="4 5">
    <name type="scientific">Verruconis gallopava</name>
    <dbReference type="NCBI Taxonomy" id="253628"/>
    <lineage>
        <taxon>Eukaryota</taxon>
        <taxon>Fungi</taxon>
        <taxon>Dikarya</taxon>
        <taxon>Ascomycota</taxon>
        <taxon>Pezizomycotina</taxon>
        <taxon>Dothideomycetes</taxon>
        <taxon>Pleosporomycetidae</taxon>
        <taxon>Venturiales</taxon>
        <taxon>Sympoventuriaceae</taxon>
        <taxon>Verruconis</taxon>
    </lineage>
</organism>
<dbReference type="GO" id="GO:0030418">
    <property type="term" value="P:nicotianamine biosynthetic process"/>
    <property type="evidence" value="ECO:0007669"/>
    <property type="project" value="InterPro"/>
</dbReference>
<dbReference type="InterPro" id="IPR029063">
    <property type="entry name" value="SAM-dependent_MTases_sf"/>
</dbReference>
<dbReference type="SUPFAM" id="SSF53335">
    <property type="entry name" value="S-adenosyl-L-methionine-dependent methyltransferases"/>
    <property type="match status" value="1"/>
</dbReference>
<dbReference type="PROSITE" id="PS51142">
    <property type="entry name" value="NAS"/>
    <property type="match status" value="1"/>
</dbReference>
<dbReference type="VEuPathDB" id="FungiDB:PV09_05520"/>
<dbReference type="GO" id="GO:0030410">
    <property type="term" value="F:nicotianamine synthase activity"/>
    <property type="evidence" value="ECO:0007669"/>
    <property type="project" value="InterPro"/>
</dbReference>
<dbReference type="EMBL" id="KN847545">
    <property type="protein sequence ID" value="KIW03309.1"/>
    <property type="molecule type" value="Genomic_DNA"/>
</dbReference>
<proteinExistence type="inferred from homology"/>
<dbReference type="RefSeq" id="XP_016213178.1">
    <property type="nucleotide sequence ID" value="XM_016359039.1"/>
</dbReference>
<dbReference type="Gene3D" id="3.40.50.150">
    <property type="entry name" value="Vaccinia Virus protein VP39"/>
    <property type="match status" value="1"/>
</dbReference>
<accession>A0A0D2AVW4</accession>
<dbReference type="Pfam" id="PF03059">
    <property type="entry name" value="NAS"/>
    <property type="match status" value="1"/>
</dbReference>
<evidence type="ECO:0000313" key="4">
    <source>
        <dbReference type="EMBL" id="KIW03309.1"/>
    </source>
</evidence>
<dbReference type="Proteomes" id="UP000053259">
    <property type="component" value="Unassembled WGS sequence"/>
</dbReference>
<evidence type="ECO:0008006" key="6">
    <source>
        <dbReference type="Google" id="ProtNLM"/>
    </source>
</evidence>
<dbReference type="HOGENOM" id="CLU_031919_1_1_1"/>
<dbReference type="InterPro" id="IPR004298">
    <property type="entry name" value="Nicotian_synth"/>
</dbReference>
<gene>
    <name evidence="4" type="ORF">PV09_05520</name>
</gene>
<keyword evidence="5" id="KW-1185">Reference proteome</keyword>
<protein>
    <recommendedName>
        <fullName evidence="6">Nicotianamine synthase</fullName>
    </recommendedName>
</protein>
<reference evidence="4 5" key="1">
    <citation type="submission" date="2015-01" db="EMBL/GenBank/DDBJ databases">
        <title>The Genome Sequence of Ochroconis gallopava CBS43764.</title>
        <authorList>
            <consortium name="The Broad Institute Genomics Platform"/>
            <person name="Cuomo C."/>
            <person name="de Hoog S."/>
            <person name="Gorbushina A."/>
            <person name="Stielow B."/>
            <person name="Teixiera M."/>
            <person name="Abouelleil A."/>
            <person name="Chapman S.B."/>
            <person name="Priest M."/>
            <person name="Young S.K."/>
            <person name="Wortman J."/>
            <person name="Nusbaum C."/>
            <person name="Birren B."/>
        </authorList>
    </citation>
    <scope>NUCLEOTIDE SEQUENCE [LARGE SCALE GENOMIC DNA]</scope>
    <source>
        <strain evidence="4 5">CBS 43764</strain>
    </source>
</reference>
<dbReference type="PANTHER" id="PTHR32266">
    <property type="entry name" value="NICOTIANAMINE SYNTHASE 3"/>
    <property type="match status" value="1"/>
</dbReference>
<dbReference type="GeneID" id="27313493"/>